<dbReference type="EMBL" id="LJSK01000077">
    <property type="protein sequence ID" value="KPI87685.1"/>
    <property type="molecule type" value="Genomic_DNA"/>
</dbReference>
<keyword evidence="2" id="KW-0472">Membrane</keyword>
<evidence type="ECO:0000256" key="1">
    <source>
        <dbReference type="SAM" id="MobiDB-lite"/>
    </source>
</evidence>
<evidence type="ECO:0000313" key="3">
    <source>
        <dbReference type="EMBL" id="KPI87685.1"/>
    </source>
</evidence>
<accession>A0A0N1I830</accession>
<keyword evidence="2" id="KW-1133">Transmembrane helix</keyword>
<feature type="transmembrane region" description="Helical" evidence="2">
    <location>
        <begin position="130"/>
        <end position="154"/>
    </location>
</feature>
<gene>
    <name evidence="3" type="ORF">ABL78_3223</name>
</gene>
<reference evidence="3 4" key="1">
    <citation type="journal article" date="2015" name="PLoS Pathog.">
        <title>Leptomonas seymouri: Adaptations to the Dixenous Life Cycle Analyzed by Genome Sequencing, Transcriptome Profiling and Co-infection with Leishmania donovani.</title>
        <authorList>
            <person name="Kraeva N."/>
            <person name="Butenko A."/>
            <person name="Hlavacova J."/>
            <person name="Kostygov A."/>
            <person name="Myskova J."/>
            <person name="Grybchuk D."/>
            <person name="Lestinova T."/>
            <person name="Votypka J."/>
            <person name="Volf P."/>
            <person name="Opperdoes F."/>
            <person name="Flegontov P."/>
            <person name="Lukes J."/>
            <person name="Yurchenko V."/>
        </authorList>
    </citation>
    <scope>NUCLEOTIDE SEQUENCE [LARGE SCALE GENOMIC DNA]</scope>
    <source>
        <strain evidence="3 4">ATCC 30220</strain>
    </source>
</reference>
<evidence type="ECO:0000313" key="4">
    <source>
        <dbReference type="Proteomes" id="UP000038009"/>
    </source>
</evidence>
<comment type="caution">
    <text evidence="3">The sequence shown here is derived from an EMBL/GenBank/DDBJ whole genome shotgun (WGS) entry which is preliminary data.</text>
</comment>
<dbReference type="PANTHER" id="PTHR37919:SF2">
    <property type="entry name" value="EXPERA DOMAIN-CONTAINING PROTEIN"/>
    <property type="match status" value="1"/>
</dbReference>
<proteinExistence type="predicted"/>
<dbReference type="AlphaFoldDB" id="A0A0N1I830"/>
<feature type="compositionally biased region" description="Low complexity" evidence="1">
    <location>
        <begin position="183"/>
        <end position="201"/>
    </location>
</feature>
<dbReference type="Proteomes" id="UP000038009">
    <property type="component" value="Unassembled WGS sequence"/>
</dbReference>
<keyword evidence="2" id="KW-0812">Transmembrane</keyword>
<evidence type="ECO:0008006" key="5">
    <source>
        <dbReference type="Google" id="ProtNLM"/>
    </source>
</evidence>
<keyword evidence="4" id="KW-1185">Reference proteome</keyword>
<feature type="transmembrane region" description="Helical" evidence="2">
    <location>
        <begin position="100"/>
        <end position="118"/>
    </location>
</feature>
<feature type="transmembrane region" description="Helical" evidence="2">
    <location>
        <begin position="66"/>
        <end position="88"/>
    </location>
</feature>
<protein>
    <recommendedName>
        <fullName evidence="5">EXPERA domain-containing protein</fullName>
    </recommendedName>
</protein>
<evidence type="ECO:0000256" key="2">
    <source>
        <dbReference type="SAM" id="Phobius"/>
    </source>
</evidence>
<dbReference type="OMA" id="CLMTLYK"/>
<sequence>MPQAGLPLLAAVWFCAVAPVVLVDGIFVLTRSVDATVAHPLSDVFPFNYWTLYSKYDLRYAPNDDAFVVAQSWLNVVEVVLGLLAVMLSLCRAKNAAVKLGLLVATMTMYKTVLYFAMDIAEGSKFTKHNTLFDLLSMVVIPSSWWIIIPAIIIKKCFNILALTNGQERKGRANKSNEERQKNAVVAPPTNQPPQQTKKKK</sequence>
<dbReference type="PANTHER" id="PTHR37919">
    <property type="entry name" value="PROTEIN CBG05606"/>
    <property type="match status" value="1"/>
</dbReference>
<feature type="region of interest" description="Disordered" evidence="1">
    <location>
        <begin position="169"/>
        <end position="201"/>
    </location>
</feature>
<name>A0A0N1I830_LEPSE</name>
<feature type="compositionally biased region" description="Basic and acidic residues" evidence="1">
    <location>
        <begin position="169"/>
        <end position="182"/>
    </location>
</feature>
<organism evidence="3 4">
    <name type="scientific">Leptomonas seymouri</name>
    <dbReference type="NCBI Taxonomy" id="5684"/>
    <lineage>
        <taxon>Eukaryota</taxon>
        <taxon>Discoba</taxon>
        <taxon>Euglenozoa</taxon>
        <taxon>Kinetoplastea</taxon>
        <taxon>Metakinetoplastina</taxon>
        <taxon>Trypanosomatida</taxon>
        <taxon>Trypanosomatidae</taxon>
        <taxon>Leishmaniinae</taxon>
        <taxon>Leptomonas</taxon>
    </lineage>
</organism>
<dbReference type="VEuPathDB" id="TriTrypDB:Lsey_0077_0120"/>
<dbReference type="OrthoDB" id="60858at2759"/>